<accession>A0ABT4BGF7</accession>
<dbReference type="Gene3D" id="3.90.1200.10">
    <property type="match status" value="1"/>
</dbReference>
<dbReference type="EMBL" id="JAPNTZ010000029">
    <property type="protein sequence ID" value="MCY1145611.1"/>
    <property type="molecule type" value="Genomic_DNA"/>
</dbReference>
<dbReference type="InterPro" id="IPR051678">
    <property type="entry name" value="AGP_Transferase"/>
</dbReference>
<name>A0ABT4BGF7_9ACTN</name>
<gene>
    <name evidence="2" type="ORF">OWR29_47060</name>
</gene>
<dbReference type="Pfam" id="PF01636">
    <property type="entry name" value="APH"/>
    <property type="match status" value="1"/>
</dbReference>
<evidence type="ECO:0000313" key="2">
    <source>
        <dbReference type="EMBL" id="MCY1145611.1"/>
    </source>
</evidence>
<comment type="caution">
    <text evidence="2">The sequence shown here is derived from an EMBL/GenBank/DDBJ whole genome shotgun (WGS) entry which is preliminary data.</text>
</comment>
<dbReference type="InterPro" id="IPR011009">
    <property type="entry name" value="Kinase-like_dom_sf"/>
</dbReference>
<proteinExistence type="predicted"/>
<dbReference type="RefSeq" id="WP_267570229.1">
    <property type="nucleotide sequence ID" value="NZ_JAPNTZ010000029.1"/>
</dbReference>
<organism evidence="2 3">
    <name type="scientific">Paractinoplanes pyxinae</name>
    <dbReference type="NCBI Taxonomy" id="2997416"/>
    <lineage>
        <taxon>Bacteria</taxon>
        <taxon>Bacillati</taxon>
        <taxon>Actinomycetota</taxon>
        <taxon>Actinomycetes</taxon>
        <taxon>Micromonosporales</taxon>
        <taxon>Micromonosporaceae</taxon>
        <taxon>Paractinoplanes</taxon>
    </lineage>
</organism>
<sequence length="293" mass="32299">MTPTLDALRARLRVVAPALADGTIVPRGLEPSDDPEWCAASAVVDDRFVVKFAWSAPAAERIHYQARVLEALHAAAPHLPLPELVAASHEPPMVILRYVPADTFFAMRRHIGPSDRSTVAHDLASVLAQLHHPSLLRTVSRTISPLPARAVDAPDARHLGQAQTWCEWADEVLATPGRKALVHGDFHGDNHLWNGGRLRLIVDLETVGTGEPEFDLRCLPGDCGVELFLDVVAQYEQLTASRLDIARVMAWHVRTVLDDLIWRTRAGVPLPDGRSQSEWIDDLARRLAALNLC</sequence>
<protein>
    <submittedName>
        <fullName evidence="2">Aminoglycoside phosphotransferase family protein</fullName>
    </submittedName>
</protein>
<evidence type="ECO:0000313" key="3">
    <source>
        <dbReference type="Proteomes" id="UP001151002"/>
    </source>
</evidence>
<reference evidence="2" key="1">
    <citation type="submission" date="2022-11" db="EMBL/GenBank/DDBJ databases">
        <authorList>
            <person name="Somphong A."/>
            <person name="Phongsopitanun W."/>
        </authorList>
    </citation>
    <scope>NUCLEOTIDE SEQUENCE</scope>
    <source>
        <strain evidence="2">Pm04-4</strain>
    </source>
</reference>
<dbReference type="InterPro" id="IPR002575">
    <property type="entry name" value="Aminoglycoside_PTrfase"/>
</dbReference>
<evidence type="ECO:0000259" key="1">
    <source>
        <dbReference type="Pfam" id="PF01636"/>
    </source>
</evidence>
<dbReference type="SUPFAM" id="SSF56112">
    <property type="entry name" value="Protein kinase-like (PK-like)"/>
    <property type="match status" value="1"/>
</dbReference>
<dbReference type="Proteomes" id="UP001151002">
    <property type="component" value="Unassembled WGS sequence"/>
</dbReference>
<feature type="domain" description="Aminoglycoside phosphotransferase" evidence="1">
    <location>
        <begin position="45"/>
        <end position="219"/>
    </location>
</feature>
<keyword evidence="3" id="KW-1185">Reference proteome</keyword>
<dbReference type="PANTHER" id="PTHR21310">
    <property type="entry name" value="AMINOGLYCOSIDE PHOSPHOTRANSFERASE-RELATED-RELATED"/>
    <property type="match status" value="1"/>
</dbReference>